<evidence type="ECO:0000313" key="3">
    <source>
        <dbReference type="Proteomes" id="UP001265550"/>
    </source>
</evidence>
<name>A0ABU1VE35_9BURK</name>
<dbReference type="GO" id="GO:0016787">
    <property type="term" value="F:hydrolase activity"/>
    <property type="evidence" value="ECO:0007669"/>
    <property type="project" value="UniProtKB-KW"/>
</dbReference>
<dbReference type="Gene3D" id="3.20.20.140">
    <property type="entry name" value="Metal-dependent hydrolases"/>
    <property type="match status" value="1"/>
</dbReference>
<accession>A0ABU1VE35</accession>
<dbReference type="SUPFAM" id="SSF51556">
    <property type="entry name" value="Metallo-dependent hydrolases"/>
    <property type="match status" value="1"/>
</dbReference>
<keyword evidence="2" id="KW-0378">Hydrolase</keyword>
<sequence length="299" mass="33687">MTLYHDWRRDTRQPSVALPPGTCDCAIHVFDPTRADLLLPGRRHEPPVAWLGELRTLHQRLGVDRAVLVQPSVYGSDHTVLLTALRSDPHRYRGVALLDDSVSDAASEALHAAGVRSARFNILSRFGAAFDGLAFRRQVRRAEALGWSISLHATAAELAAQARLLLEIRTEVVVDHLAYLNGDELDGEGFRFLREAITRGNWWVKVSRVDHRFSPPYHDAVELIRRVVSLNPWRMLWATDWPHPLYDVASTTMPNDADLVELFARAVPDASLREQILVHNPARVFGFADTPIPPRNTDR</sequence>
<proteinExistence type="predicted"/>
<evidence type="ECO:0000313" key="2">
    <source>
        <dbReference type="EMBL" id="MDR7095570.1"/>
    </source>
</evidence>
<reference evidence="2 3" key="1">
    <citation type="submission" date="2023-07" db="EMBL/GenBank/DDBJ databases">
        <title>Sorghum-associated microbial communities from plants grown in Nebraska, USA.</title>
        <authorList>
            <person name="Schachtman D."/>
        </authorList>
    </citation>
    <scope>NUCLEOTIDE SEQUENCE [LARGE SCALE GENOMIC DNA]</scope>
    <source>
        <strain evidence="2 3">BE240</strain>
    </source>
</reference>
<keyword evidence="3" id="KW-1185">Reference proteome</keyword>
<dbReference type="RefSeq" id="WP_204731179.1">
    <property type="nucleotide sequence ID" value="NZ_JAVDWE010000009.1"/>
</dbReference>
<gene>
    <name evidence="2" type="ORF">J2X09_003321</name>
</gene>
<dbReference type="EMBL" id="JAVDWE010000009">
    <property type="protein sequence ID" value="MDR7095570.1"/>
    <property type="molecule type" value="Genomic_DNA"/>
</dbReference>
<dbReference type="PANTHER" id="PTHR35563:SF2">
    <property type="entry name" value="BARREL METAL-DEPENDENT HYDROLASE, PUTATIVE (AFU_ORTHOLOGUE AFUA_1G16240)-RELATED"/>
    <property type="match status" value="1"/>
</dbReference>
<dbReference type="Pfam" id="PF04909">
    <property type="entry name" value="Amidohydro_2"/>
    <property type="match status" value="1"/>
</dbReference>
<protein>
    <submittedName>
        <fullName evidence="2">TIM-barrel fold metal-dependent hydrolase</fullName>
    </submittedName>
</protein>
<organism evidence="2 3">
    <name type="scientific">Hydrogenophaga laconesensis</name>
    <dbReference type="NCBI Taxonomy" id="1805971"/>
    <lineage>
        <taxon>Bacteria</taxon>
        <taxon>Pseudomonadati</taxon>
        <taxon>Pseudomonadota</taxon>
        <taxon>Betaproteobacteria</taxon>
        <taxon>Burkholderiales</taxon>
        <taxon>Comamonadaceae</taxon>
        <taxon>Hydrogenophaga</taxon>
    </lineage>
</organism>
<dbReference type="InterPro" id="IPR052358">
    <property type="entry name" value="Aro_Compnd_Degr_Hydrolases"/>
</dbReference>
<comment type="caution">
    <text evidence="2">The sequence shown here is derived from an EMBL/GenBank/DDBJ whole genome shotgun (WGS) entry which is preliminary data.</text>
</comment>
<dbReference type="InterPro" id="IPR006680">
    <property type="entry name" value="Amidohydro-rel"/>
</dbReference>
<feature type="domain" description="Amidohydrolase-related" evidence="1">
    <location>
        <begin position="23"/>
        <end position="287"/>
    </location>
</feature>
<dbReference type="InterPro" id="IPR032466">
    <property type="entry name" value="Metal_Hydrolase"/>
</dbReference>
<evidence type="ECO:0000259" key="1">
    <source>
        <dbReference type="Pfam" id="PF04909"/>
    </source>
</evidence>
<dbReference type="PANTHER" id="PTHR35563">
    <property type="entry name" value="BARREL METAL-DEPENDENT HYDROLASE, PUTATIVE (AFU_ORTHOLOGUE AFUA_1G16240)-RELATED"/>
    <property type="match status" value="1"/>
</dbReference>
<dbReference type="Proteomes" id="UP001265550">
    <property type="component" value="Unassembled WGS sequence"/>
</dbReference>